<keyword evidence="3" id="KW-1185">Reference proteome</keyword>
<dbReference type="AlphaFoldDB" id="A0A7U7I8E5"/>
<evidence type="ECO:0000313" key="2">
    <source>
        <dbReference type="EMBL" id="CAD5107244.1"/>
    </source>
</evidence>
<feature type="domain" description="Bacteriophage phiJL001 Gp84 C-terminal" evidence="1">
    <location>
        <begin position="188"/>
        <end position="264"/>
    </location>
</feature>
<sequence length="273" mass="30136">MSFNDRERSLSSGKPIRLYEFSRGVLRWLYASGDRDITLGTQVFRALRGGISDGGLRQSGQTKQDDFTITAPADIEVAQPFRNVRPSAEIGVRVFDMHYGDGESVCRYVGTIANVRWPRLDTCTITCTDIDAGMDRPGLVDTFSRSCTTYLYSTRCKVNRDLHRVLADIQGIAELSISSGTFAGYPAGWFSGGYIEWAIGGGEYEQRHIDVHAGSNLQLLGGTAGLALGMSLRVYPGCDYLVSTCHDKFENLLNFRGQPHMDGKSPFDGDQVY</sequence>
<reference evidence="2 3" key="1">
    <citation type="submission" date="2020-08" db="EMBL/GenBank/DDBJ databases">
        <authorList>
            <person name="Criscuolo A."/>
        </authorList>
    </citation>
    <scope>NUCLEOTIDE SEQUENCE [LARGE SCALE GENOMIC DNA]</scope>
    <source>
        <strain evidence="2">CIP111764</strain>
    </source>
</reference>
<proteinExistence type="predicted"/>
<dbReference type="NCBIfam" id="TIGR02218">
    <property type="entry name" value="phg_TIGR02218"/>
    <property type="match status" value="1"/>
</dbReference>
<dbReference type="Pfam" id="PF09356">
    <property type="entry name" value="Phage_BR0599"/>
    <property type="match status" value="1"/>
</dbReference>
<dbReference type="InterPro" id="IPR011928">
    <property type="entry name" value="Phage_phiJL001_Gp84"/>
</dbReference>
<organism evidence="2 3">
    <name type="scientific">Zestomonas carbonaria</name>
    <dbReference type="NCBI Taxonomy" id="2762745"/>
    <lineage>
        <taxon>Bacteria</taxon>
        <taxon>Pseudomonadati</taxon>
        <taxon>Pseudomonadota</taxon>
        <taxon>Gammaproteobacteria</taxon>
        <taxon>Pseudomonadales</taxon>
        <taxon>Pseudomonadaceae</taxon>
        <taxon>Zestomonas</taxon>
    </lineage>
</organism>
<evidence type="ECO:0000259" key="1">
    <source>
        <dbReference type="Pfam" id="PF09356"/>
    </source>
</evidence>
<dbReference type="RefSeq" id="WP_187670591.1">
    <property type="nucleotide sequence ID" value="NZ_CAJFCI010000031.1"/>
</dbReference>
<dbReference type="EMBL" id="CAJFCI010000031">
    <property type="protein sequence ID" value="CAD5107244.1"/>
    <property type="molecule type" value="Genomic_DNA"/>
</dbReference>
<gene>
    <name evidence="2" type="ORF">PSEWESI4_01515</name>
</gene>
<dbReference type="InterPro" id="IPR018964">
    <property type="entry name" value="Phage_phiJL001_Gp84_C"/>
</dbReference>
<comment type="caution">
    <text evidence="2">The sequence shown here is derived from an EMBL/GenBank/DDBJ whole genome shotgun (WGS) entry which is preliminary data.</text>
</comment>
<name>A0A7U7I8E5_9GAMM</name>
<accession>A0A7U7I8E5</accession>
<dbReference type="Proteomes" id="UP000583387">
    <property type="component" value="Unassembled WGS sequence"/>
</dbReference>
<protein>
    <recommendedName>
        <fullName evidence="1">Bacteriophage phiJL001 Gp84 C-terminal domain-containing protein</fullName>
    </recommendedName>
</protein>
<evidence type="ECO:0000313" key="3">
    <source>
        <dbReference type="Proteomes" id="UP000583387"/>
    </source>
</evidence>